<feature type="domain" description="Thioredoxin-like fold" evidence="1">
    <location>
        <begin position="20"/>
        <end position="90"/>
    </location>
</feature>
<dbReference type="SUPFAM" id="SSF52833">
    <property type="entry name" value="Thioredoxin-like"/>
    <property type="match status" value="1"/>
</dbReference>
<dbReference type="InterPro" id="IPR012336">
    <property type="entry name" value="Thioredoxin-like_fold"/>
</dbReference>
<evidence type="ECO:0000313" key="2">
    <source>
        <dbReference type="EMBL" id="OEJ14382.1"/>
    </source>
</evidence>
<proteinExistence type="predicted"/>
<name>A0A1E5NDY9_9SPIR</name>
<comment type="caution">
    <text evidence="2">The sequence shown here is derived from an EMBL/GenBank/DDBJ whole genome shotgun (WGS) entry which is preliminary data.</text>
</comment>
<gene>
    <name evidence="2" type="ORF">BFL38_06020</name>
</gene>
<protein>
    <recommendedName>
        <fullName evidence="1">Thioredoxin-like fold domain-containing protein</fullName>
    </recommendedName>
</protein>
<accession>A0A1E5NDY9</accession>
<organism evidence="2 3">
    <name type="scientific">Brachyspira hampsonii</name>
    <dbReference type="NCBI Taxonomy" id="1287055"/>
    <lineage>
        <taxon>Bacteria</taxon>
        <taxon>Pseudomonadati</taxon>
        <taxon>Spirochaetota</taxon>
        <taxon>Spirochaetia</taxon>
        <taxon>Brachyspirales</taxon>
        <taxon>Brachyspiraceae</taxon>
        <taxon>Brachyspira</taxon>
    </lineage>
</organism>
<dbReference type="AlphaFoldDB" id="A0A1E5NDY9"/>
<evidence type="ECO:0000313" key="3">
    <source>
        <dbReference type="Proteomes" id="UP000095247"/>
    </source>
</evidence>
<sequence length="93" mass="10569">MPDPLEEEGIEREIEKILLLGNNDKNSLDMLDNLRKAILELDLDLSIKYTNSKGSMSYYGVMTLPALIVNDELISYGEVLDKNRIVSILKEKL</sequence>
<dbReference type="Gene3D" id="3.40.30.10">
    <property type="entry name" value="Glutaredoxin"/>
    <property type="match status" value="1"/>
</dbReference>
<reference evidence="2 3" key="1">
    <citation type="submission" date="2016-08" db="EMBL/GenBank/DDBJ databases">
        <title>Characterization and recognition of Brachyspira hampsonii sp. nov., a novel intestinal spirochete that is pathogenic to pigs.</title>
        <authorList>
            <person name="Mirajkar N."/>
            <person name="La T."/>
            <person name="Phillips N."/>
            <person name="Hampson D."/>
            <person name="Gebhart C."/>
        </authorList>
    </citation>
    <scope>NUCLEOTIDE SEQUENCE [LARGE SCALE GENOMIC DNA]</scope>
    <source>
        <strain evidence="2 3">P280/1</strain>
    </source>
</reference>
<evidence type="ECO:0000259" key="1">
    <source>
        <dbReference type="Pfam" id="PF13192"/>
    </source>
</evidence>
<dbReference type="EMBL" id="MDCO01000010">
    <property type="protein sequence ID" value="OEJ14382.1"/>
    <property type="molecule type" value="Genomic_DNA"/>
</dbReference>
<dbReference type="InterPro" id="IPR036249">
    <property type="entry name" value="Thioredoxin-like_sf"/>
</dbReference>
<dbReference type="Proteomes" id="UP000095247">
    <property type="component" value="Unassembled WGS sequence"/>
</dbReference>
<dbReference type="Pfam" id="PF13192">
    <property type="entry name" value="Thioredoxin_3"/>
    <property type="match status" value="1"/>
</dbReference>